<dbReference type="AlphaFoldDB" id="A0A8S3HUJ6"/>
<protein>
    <submittedName>
        <fullName evidence="2">Uncharacterized protein</fullName>
    </submittedName>
</protein>
<evidence type="ECO:0000313" key="2">
    <source>
        <dbReference type="EMBL" id="CAF5187388.1"/>
    </source>
</evidence>
<feature type="non-terminal residue" evidence="2">
    <location>
        <position position="132"/>
    </location>
</feature>
<sequence>VNSVGRLKKLKDHASVNFIEFDDTLHAMNLVNDIRREIDDSIVEVTLTKWVDKNQYFRFTRSVSLLSIAANLPFVLPTSIDGLRTTTFDFTSPLTAISYLIILPTSLTTNSTSISTIPASVISGATGVSVTI</sequence>
<dbReference type="EMBL" id="CAJOBH010235558">
    <property type="protein sequence ID" value="CAF5089124.1"/>
    <property type="molecule type" value="Genomic_DNA"/>
</dbReference>
<feature type="non-terminal residue" evidence="2">
    <location>
        <position position="1"/>
    </location>
</feature>
<comment type="caution">
    <text evidence="2">The sequence shown here is derived from an EMBL/GenBank/DDBJ whole genome shotgun (WGS) entry which is preliminary data.</text>
</comment>
<accession>A0A8S3HUJ6</accession>
<proteinExistence type="predicted"/>
<evidence type="ECO:0000313" key="3">
    <source>
        <dbReference type="Proteomes" id="UP000676336"/>
    </source>
</evidence>
<organism evidence="2 3">
    <name type="scientific">Rotaria magnacalcarata</name>
    <dbReference type="NCBI Taxonomy" id="392030"/>
    <lineage>
        <taxon>Eukaryota</taxon>
        <taxon>Metazoa</taxon>
        <taxon>Spiralia</taxon>
        <taxon>Gnathifera</taxon>
        <taxon>Rotifera</taxon>
        <taxon>Eurotatoria</taxon>
        <taxon>Bdelloidea</taxon>
        <taxon>Philodinida</taxon>
        <taxon>Philodinidae</taxon>
        <taxon>Rotaria</taxon>
    </lineage>
</organism>
<dbReference type="Proteomes" id="UP000676336">
    <property type="component" value="Unassembled WGS sequence"/>
</dbReference>
<name>A0A8S3HUJ6_9BILA</name>
<evidence type="ECO:0000313" key="1">
    <source>
        <dbReference type="EMBL" id="CAF5089124.1"/>
    </source>
</evidence>
<reference evidence="2" key="1">
    <citation type="submission" date="2021-02" db="EMBL/GenBank/DDBJ databases">
        <authorList>
            <person name="Nowell W R."/>
        </authorList>
    </citation>
    <scope>NUCLEOTIDE SEQUENCE</scope>
</reference>
<gene>
    <name evidence="1" type="ORF">BYL167_LOCUS62911</name>
    <name evidence="2" type="ORF">SMN809_LOCUS70964</name>
</gene>
<dbReference type="EMBL" id="CAJOBI010322605">
    <property type="protein sequence ID" value="CAF5187388.1"/>
    <property type="molecule type" value="Genomic_DNA"/>
</dbReference>
<dbReference type="Proteomes" id="UP000681967">
    <property type="component" value="Unassembled WGS sequence"/>
</dbReference>